<dbReference type="Gene3D" id="3.40.50.150">
    <property type="entry name" value="Vaccinia Virus protein VP39"/>
    <property type="match status" value="1"/>
</dbReference>
<evidence type="ECO:0000256" key="5">
    <source>
        <dbReference type="ARBA" id="ARBA00022603"/>
    </source>
</evidence>
<dbReference type="EMBL" id="CAEY01000277">
    <property type="status" value="NOT_ANNOTATED_CDS"/>
    <property type="molecule type" value="Genomic_DNA"/>
</dbReference>
<gene>
    <name evidence="10" type="primary">107365741</name>
</gene>
<dbReference type="InterPro" id="IPR007823">
    <property type="entry name" value="RRP8"/>
</dbReference>
<dbReference type="PANTHER" id="PTHR12787">
    <property type="entry name" value="RIBOSOMAL RNA-PROCESSING PROTEIN 8"/>
    <property type="match status" value="1"/>
</dbReference>
<comment type="similarity">
    <text evidence="2 9">Belongs to the methyltransferase superfamily. RRP8 family.</text>
</comment>
<evidence type="ECO:0000256" key="6">
    <source>
        <dbReference type="ARBA" id="ARBA00022679"/>
    </source>
</evidence>
<evidence type="ECO:0000313" key="11">
    <source>
        <dbReference type="Proteomes" id="UP000015104"/>
    </source>
</evidence>
<dbReference type="Pfam" id="PF05148">
    <property type="entry name" value="Methyltransf_8"/>
    <property type="match status" value="1"/>
</dbReference>
<dbReference type="OMA" id="KWPTNPL"/>
<reference evidence="10" key="2">
    <citation type="submission" date="2015-06" db="UniProtKB">
        <authorList>
            <consortium name="EnsemblMetazoa"/>
        </authorList>
    </citation>
    <scope>IDENTIFICATION</scope>
</reference>
<keyword evidence="7 9" id="KW-0949">S-adenosyl-L-methionine</keyword>
<dbReference type="GO" id="GO:0008168">
    <property type="term" value="F:methyltransferase activity"/>
    <property type="evidence" value="ECO:0007669"/>
    <property type="project" value="UniProtKB-KW"/>
</dbReference>
<dbReference type="InterPro" id="IPR029063">
    <property type="entry name" value="SAM-dependent_MTases_sf"/>
</dbReference>
<evidence type="ECO:0000256" key="1">
    <source>
        <dbReference type="ARBA" id="ARBA00004604"/>
    </source>
</evidence>
<dbReference type="GO" id="GO:0006364">
    <property type="term" value="P:rRNA processing"/>
    <property type="evidence" value="ECO:0007669"/>
    <property type="project" value="UniProtKB-UniRule"/>
</dbReference>
<dbReference type="Proteomes" id="UP000015104">
    <property type="component" value="Unassembled WGS sequence"/>
</dbReference>
<accession>T1KNR4</accession>
<comment type="function">
    <text evidence="9">Probable methyltransferase required to silence rDNA.</text>
</comment>
<dbReference type="EnsemblMetazoa" id="tetur16g01920.1">
    <property type="protein sequence ID" value="tetur16g01920.1"/>
    <property type="gene ID" value="tetur16g01920"/>
</dbReference>
<evidence type="ECO:0000256" key="3">
    <source>
        <dbReference type="ARBA" id="ARBA00020203"/>
    </source>
</evidence>
<comment type="subcellular location">
    <subcellularLocation>
        <location evidence="1 9">Nucleus</location>
        <location evidence="1 9">Nucleolus</location>
    </subcellularLocation>
</comment>
<dbReference type="GO" id="GO:0005730">
    <property type="term" value="C:nucleolus"/>
    <property type="evidence" value="ECO:0007669"/>
    <property type="project" value="UniProtKB-SubCell"/>
</dbReference>
<dbReference type="InterPro" id="IPR042036">
    <property type="entry name" value="RRP8_N"/>
</dbReference>
<dbReference type="SUPFAM" id="SSF53335">
    <property type="entry name" value="S-adenosyl-L-methionine-dependent methyltransferases"/>
    <property type="match status" value="1"/>
</dbReference>
<keyword evidence="6 9" id="KW-0808">Transferase</keyword>
<sequence>MEGTFKPKHCKKLFKLVTKKSKIGKSDNVQQKDDFLPKLKPKNFKIKPKLSRSGKLNVHCKKHLEYSQFRAMNEFIYSNNSRSGFDYMKDADRFNKYHEAYEEIVRKWPVKPVDYIVKKIEEFAGPDWEKEWVIADLGCGKKPTIKQKLPKAKVHSFDAVSRHHDIIASDITKVPLEDHSIDIAVYSLSLMATNIKDLICEANRLLRKKGILMIAEVSSRFEDESVDKFQEKLKQYGFEVVEKQFLPPNDFFVFILATKKKSLKKENISELPAITLKPCLYKPR</sequence>
<dbReference type="EC" id="2.1.1.-" evidence="9"/>
<protein>
    <recommendedName>
        <fullName evidence="3 9">Ribosomal RNA-processing protein 8</fullName>
        <ecNumber evidence="9">2.1.1.-</ecNumber>
    </recommendedName>
</protein>
<evidence type="ECO:0000256" key="8">
    <source>
        <dbReference type="ARBA" id="ARBA00023242"/>
    </source>
</evidence>
<keyword evidence="5 9" id="KW-0489">Methyltransferase</keyword>
<name>T1KNR4_TETUR</name>
<dbReference type="STRING" id="32264.T1KNR4"/>
<evidence type="ECO:0000313" key="10">
    <source>
        <dbReference type="EnsemblMetazoa" id="tetur16g01920.1"/>
    </source>
</evidence>
<dbReference type="eggNOG" id="KOG3045">
    <property type="taxonomic scope" value="Eukaryota"/>
</dbReference>
<keyword evidence="4 9" id="KW-0698">rRNA processing</keyword>
<keyword evidence="11" id="KW-1185">Reference proteome</keyword>
<evidence type="ECO:0000256" key="7">
    <source>
        <dbReference type="ARBA" id="ARBA00022691"/>
    </source>
</evidence>
<organism evidence="10 11">
    <name type="scientific">Tetranychus urticae</name>
    <name type="common">Two-spotted spider mite</name>
    <dbReference type="NCBI Taxonomy" id="32264"/>
    <lineage>
        <taxon>Eukaryota</taxon>
        <taxon>Metazoa</taxon>
        <taxon>Ecdysozoa</taxon>
        <taxon>Arthropoda</taxon>
        <taxon>Chelicerata</taxon>
        <taxon>Arachnida</taxon>
        <taxon>Acari</taxon>
        <taxon>Acariformes</taxon>
        <taxon>Trombidiformes</taxon>
        <taxon>Prostigmata</taxon>
        <taxon>Eleutherengona</taxon>
        <taxon>Raphignathae</taxon>
        <taxon>Tetranychoidea</taxon>
        <taxon>Tetranychidae</taxon>
        <taxon>Tetranychus</taxon>
    </lineage>
</organism>
<evidence type="ECO:0000256" key="2">
    <source>
        <dbReference type="ARBA" id="ARBA00006301"/>
    </source>
</evidence>
<dbReference type="PANTHER" id="PTHR12787:SF0">
    <property type="entry name" value="RIBOSOMAL RNA-PROCESSING PROTEIN 8"/>
    <property type="match status" value="1"/>
</dbReference>
<evidence type="ECO:0000256" key="4">
    <source>
        <dbReference type="ARBA" id="ARBA00022552"/>
    </source>
</evidence>
<dbReference type="GO" id="GO:0032259">
    <property type="term" value="P:methylation"/>
    <property type="evidence" value="ECO:0007669"/>
    <property type="project" value="UniProtKB-KW"/>
</dbReference>
<evidence type="ECO:0000256" key="9">
    <source>
        <dbReference type="RuleBase" id="RU365074"/>
    </source>
</evidence>
<dbReference type="Gene3D" id="1.10.10.2150">
    <property type="entry name" value="Ribosomal RNA-processing protein 8, N-terminal domain"/>
    <property type="match status" value="1"/>
</dbReference>
<dbReference type="AlphaFoldDB" id="T1KNR4"/>
<dbReference type="OrthoDB" id="10258825at2759"/>
<dbReference type="HOGENOM" id="CLU_027694_1_0_1"/>
<proteinExistence type="inferred from homology"/>
<reference evidence="11" key="1">
    <citation type="submission" date="2011-08" db="EMBL/GenBank/DDBJ databases">
        <authorList>
            <person name="Rombauts S."/>
        </authorList>
    </citation>
    <scope>NUCLEOTIDE SEQUENCE</scope>
    <source>
        <strain evidence="11">London</strain>
    </source>
</reference>
<keyword evidence="8 9" id="KW-0539">Nucleus</keyword>
<dbReference type="KEGG" id="tut:107365741"/>